<name>A0A5E7G4W1_PSEFL</name>
<accession>A0A5E7G4W1</accession>
<organism evidence="1 2">
    <name type="scientific">Pseudomonas fluorescens</name>
    <dbReference type="NCBI Taxonomy" id="294"/>
    <lineage>
        <taxon>Bacteria</taxon>
        <taxon>Pseudomonadati</taxon>
        <taxon>Pseudomonadota</taxon>
        <taxon>Gammaproteobacteria</taxon>
        <taxon>Pseudomonadales</taxon>
        <taxon>Pseudomonadaceae</taxon>
        <taxon>Pseudomonas</taxon>
    </lineage>
</organism>
<sequence>MDFNDYAFALNERVALQTIASRLAPTRFYGLPWIMLTTKIPVGASLLAMDFNDNAFALNERIALRTIVGTPRGASLLLRAPARCDFLIYISLSR</sequence>
<reference evidence="1 2" key="1">
    <citation type="submission" date="2019-09" db="EMBL/GenBank/DDBJ databases">
        <authorList>
            <person name="Chandra G."/>
            <person name="Truman W A."/>
        </authorList>
    </citation>
    <scope>NUCLEOTIDE SEQUENCE [LARGE SCALE GENOMIC DNA]</scope>
    <source>
        <strain evidence="1">PS833</strain>
    </source>
</reference>
<gene>
    <name evidence="1" type="ORF">PS833_06343</name>
</gene>
<dbReference type="Proteomes" id="UP000409037">
    <property type="component" value="Unassembled WGS sequence"/>
</dbReference>
<proteinExistence type="predicted"/>
<protein>
    <submittedName>
        <fullName evidence="1">Uncharacterized protein</fullName>
    </submittedName>
</protein>
<dbReference type="EMBL" id="CABVHU010000028">
    <property type="protein sequence ID" value="VVO44163.1"/>
    <property type="molecule type" value="Genomic_DNA"/>
</dbReference>
<evidence type="ECO:0000313" key="1">
    <source>
        <dbReference type="EMBL" id="VVO44163.1"/>
    </source>
</evidence>
<dbReference type="AlphaFoldDB" id="A0A5E7G4W1"/>
<evidence type="ECO:0000313" key="2">
    <source>
        <dbReference type="Proteomes" id="UP000409037"/>
    </source>
</evidence>
<dbReference type="RefSeq" id="WP_191635406.1">
    <property type="nucleotide sequence ID" value="NZ_CABVHU010000028.1"/>
</dbReference>